<accession>A0A8J9VU40</accession>
<dbReference type="SUPFAM" id="SSF50494">
    <property type="entry name" value="Trypsin-like serine proteases"/>
    <property type="match status" value="1"/>
</dbReference>
<dbReference type="Proteomes" id="UP000838878">
    <property type="component" value="Chromosome 8"/>
</dbReference>
<dbReference type="EMBL" id="OV170228">
    <property type="protein sequence ID" value="CAH0730573.1"/>
    <property type="molecule type" value="Genomic_DNA"/>
</dbReference>
<organism evidence="1 2">
    <name type="scientific">Brenthis ino</name>
    <name type="common">lesser marbled fritillary</name>
    <dbReference type="NCBI Taxonomy" id="405034"/>
    <lineage>
        <taxon>Eukaryota</taxon>
        <taxon>Metazoa</taxon>
        <taxon>Ecdysozoa</taxon>
        <taxon>Arthropoda</taxon>
        <taxon>Hexapoda</taxon>
        <taxon>Insecta</taxon>
        <taxon>Pterygota</taxon>
        <taxon>Neoptera</taxon>
        <taxon>Endopterygota</taxon>
        <taxon>Lepidoptera</taxon>
        <taxon>Glossata</taxon>
        <taxon>Ditrysia</taxon>
        <taxon>Papilionoidea</taxon>
        <taxon>Nymphalidae</taxon>
        <taxon>Heliconiinae</taxon>
        <taxon>Argynnini</taxon>
        <taxon>Brenthis</taxon>
    </lineage>
</organism>
<sequence length="257" mass="30611">MMNRRILVTAANFLEPVMNRMKELRIWCLGRAGYFDTPYRYRVFRVMRVLPKSNNPEHQHGPRGSHVPRHDVAVIISLDQIYIWYRRPTHYQYAYPGSLTSPRHTLDPELLMAGSGFEYLEHIYENYKIFYHVLPRTDVVDCSKYLPKWWGKFICIKNSKGFPGIQNGGALITEYNTLVGVGCFEIRYNDDKIFVFTDLRYYVHWIYKAAELYPGQYYEYAYPQWGQVLSSIYDGHMNWPYIPHHQKRDDLYPLGKK</sequence>
<evidence type="ECO:0000313" key="1">
    <source>
        <dbReference type="EMBL" id="CAH0730573.1"/>
    </source>
</evidence>
<dbReference type="InterPro" id="IPR009003">
    <property type="entry name" value="Peptidase_S1_PA"/>
</dbReference>
<dbReference type="Gene3D" id="2.40.10.10">
    <property type="entry name" value="Trypsin-like serine proteases"/>
    <property type="match status" value="1"/>
</dbReference>
<reference evidence="1" key="1">
    <citation type="submission" date="2021-12" db="EMBL/GenBank/DDBJ databases">
        <authorList>
            <person name="Martin H S."/>
        </authorList>
    </citation>
    <scope>NUCLEOTIDE SEQUENCE</scope>
</reference>
<proteinExistence type="predicted"/>
<dbReference type="AlphaFoldDB" id="A0A8J9VU40"/>
<dbReference type="InterPro" id="IPR043504">
    <property type="entry name" value="Peptidase_S1_PA_chymotrypsin"/>
</dbReference>
<keyword evidence="2" id="KW-1185">Reference proteome</keyword>
<dbReference type="OrthoDB" id="7370752at2759"/>
<name>A0A8J9VU40_9NEOP</name>
<protein>
    <submittedName>
        <fullName evidence="1">Uncharacterized protein</fullName>
    </submittedName>
</protein>
<feature type="non-terminal residue" evidence="1">
    <location>
        <position position="257"/>
    </location>
</feature>
<evidence type="ECO:0000313" key="2">
    <source>
        <dbReference type="Proteomes" id="UP000838878"/>
    </source>
</evidence>
<gene>
    <name evidence="1" type="ORF">BINO364_LOCUS15541</name>
</gene>